<comment type="caution">
    <text evidence="1">The sequence shown here is derived from an EMBL/GenBank/DDBJ whole genome shotgun (WGS) entry which is preliminary data.</text>
</comment>
<accession>A0ABU2YU55</accession>
<evidence type="ECO:0008006" key="3">
    <source>
        <dbReference type="Google" id="ProtNLM"/>
    </source>
</evidence>
<reference evidence="1" key="1">
    <citation type="submission" date="2024-05" db="EMBL/GenBank/DDBJ databases">
        <title>30 novel species of actinomycetes from the DSMZ collection.</title>
        <authorList>
            <person name="Nouioui I."/>
        </authorList>
    </citation>
    <scope>NUCLEOTIDE SEQUENCE</scope>
    <source>
        <strain evidence="1">DSM 3412</strain>
    </source>
</reference>
<name>A0ABU2YU55_9ACTN</name>
<dbReference type="RefSeq" id="WP_052146270.1">
    <property type="nucleotide sequence ID" value="NZ_JAVRFJ010000003.1"/>
</dbReference>
<proteinExistence type="predicted"/>
<organism evidence="1 2">
    <name type="scientific">Streptomyces gottesmaniae</name>
    <dbReference type="NCBI Taxonomy" id="3075518"/>
    <lineage>
        <taxon>Bacteria</taxon>
        <taxon>Bacillati</taxon>
        <taxon>Actinomycetota</taxon>
        <taxon>Actinomycetes</taxon>
        <taxon>Kitasatosporales</taxon>
        <taxon>Streptomycetaceae</taxon>
        <taxon>Streptomyces</taxon>
    </lineage>
</organism>
<keyword evidence="2" id="KW-1185">Reference proteome</keyword>
<dbReference type="EMBL" id="JAVRFJ010000003">
    <property type="protein sequence ID" value="MDT0566717.1"/>
    <property type="molecule type" value="Genomic_DNA"/>
</dbReference>
<sequence>MRSEILALLGSWAGLVAESRRLPPPPRTVEGLTAFLLRHAGWLITHGAVRDASHEIARLTRRAARVSEPAGRRLITVGRCPEPGCAGALQAPIRPDADEPPVEVRCRTESAHRWAGHELILLKSRMRSDHTVVPAPSGSPPPTARRGAYAASTVWLTASDITRLWGVPSGSVYRLASQRDWRRRSHGGRTRYHETDVVRALGGLEPRSA</sequence>
<gene>
    <name evidence="1" type="ORF">RM704_04330</name>
</gene>
<dbReference type="Proteomes" id="UP001180737">
    <property type="component" value="Unassembled WGS sequence"/>
</dbReference>
<evidence type="ECO:0000313" key="2">
    <source>
        <dbReference type="Proteomes" id="UP001180737"/>
    </source>
</evidence>
<evidence type="ECO:0000313" key="1">
    <source>
        <dbReference type="EMBL" id="MDT0566717.1"/>
    </source>
</evidence>
<protein>
    <recommendedName>
        <fullName evidence="3">Helix-turn-helix domain-containing protein</fullName>
    </recommendedName>
</protein>